<protein>
    <submittedName>
        <fullName evidence="1">Uncharacterized protein</fullName>
    </submittedName>
</protein>
<dbReference type="AlphaFoldDB" id="A0A8H4QVI0"/>
<dbReference type="OrthoDB" id="2787676at2759"/>
<gene>
    <name evidence="1" type="ORF">D9613_011659</name>
</gene>
<comment type="caution">
    <text evidence="1">The sequence shown here is derived from an EMBL/GenBank/DDBJ whole genome shotgun (WGS) entry which is preliminary data.</text>
</comment>
<accession>A0A8H4QVI0</accession>
<evidence type="ECO:0000313" key="2">
    <source>
        <dbReference type="Proteomes" id="UP000521872"/>
    </source>
</evidence>
<dbReference type="EMBL" id="JAACJL010000018">
    <property type="protein sequence ID" value="KAF4618167.1"/>
    <property type="molecule type" value="Genomic_DNA"/>
</dbReference>
<name>A0A8H4QVI0_9AGAR</name>
<organism evidence="1 2">
    <name type="scientific">Agrocybe pediades</name>
    <dbReference type="NCBI Taxonomy" id="84607"/>
    <lineage>
        <taxon>Eukaryota</taxon>
        <taxon>Fungi</taxon>
        <taxon>Dikarya</taxon>
        <taxon>Basidiomycota</taxon>
        <taxon>Agaricomycotina</taxon>
        <taxon>Agaricomycetes</taxon>
        <taxon>Agaricomycetidae</taxon>
        <taxon>Agaricales</taxon>
        <taxon>Agaricineae</taxon>
        <taxon>Strophariaceae</taxon>
        <taxon>Agrocybe</taxon>
    </lineage>
</organism>
<reference evidence="1 2" key="1">
    <citation type="submission" date="2019-12" db="EMBL/GenBank/DDBJ databases">
        <authorList>
            <person name="Floudas D."/>
            <person name="Bentzer J."/>
            <person name="Ahren D."/>
            <person name="Johansson T."/>
            <person name="Persson P."/>
            <person name="Tunlid A."/>
        </authorList>
    </citation>
    <scope>NUCLEOTIDE SEQUENCE [LARGE SCALE GENOMIC DNA]</scope>
    <source>
        <strain evidence="1 2">CBS 102.39</strain>
    </source>
</reference>
<dbReference type="Proteomes" id="UP000521872">
    <property type="component" value="Unassembled WGS sequence"/>
</dbReference>
<proteinExistence type="predicted"/>
<sequence length="117" mass="13348">MDKCFKSFVTALAWNGYWRKLANPTVARGKTAFPRVSGDQEKYGIRLDYDTDVNQDGMEYHLFKMQANQGKIPSSLKTWRDKNGTDAVMATVWVKADASKEEVEDALDSAWEKFRSS</sequence>
<evidence type="ECO:0000313" key="1">
    <source>
        <dbReference type="EMBL" id="KAF4618167.1"/>
    </source>
</evidence>
<keyword evidence="2" id="KW-1185">Reference proteome</keyword>